<keyword evidence="2" id="KW-0413">Isomerase</keyword>
<feature type="domain" description="NAD-dependent epimerase/dehydratase" evidence="1">
    <location>
        <begin position="2"/>
        <end position="215"/>
    </location>
</feature>
<evidence type="ECO:0000259" key="1">
    <source>
        <dbReference type="Pfam" id="PF01370"/>
    </source>
</evidence>
<gene>
    <name evidence="2" type="ordered locus">VV1_0777</name>
</gene>
<dbReference type="EC" id="5.1.3.2" evidence="2"/>
<organism evidence="2 3">
    <name type="scientific">Vibrio vulnificus (strain CMCP6)</name>
    <dbReference type="NCBI Taxonomy" id="216895"/>
    <lineage>
        <taxon>Bacteria</taxon>
        <taxon>Pseudomonadati</taxon>
        <taxon>Pseudomonadota</taxon>
        <taxon>Gammaproteobacteria</taxon>
        <taxon>Vibrionales</taxon>
        <taxon>Vibrionaceae</taxon>
        <taxon>Vibrio</taxon>
    </lineage>
</organism>
<accession>A0A3Q0L2K2</accession>
<evidence type="ECO:0000313" key="2">
    <source>
        <dbReference type="EMBL" id="AAO09281.1"/>
    </source>
</evidence>
<dbReference type="Proteomes" id="UP000002275">
    <property type="component" value="Chromosome I"/>
</dbReference>
<dbReference type="Pfam" id="PF01370">
    <property type="entry name" value="Epimerase"/>
    <property type="match status" value="1"/>
</dbReference>
<proteinExistence type="predicted"/>
<reference evidence="2 3" key="2">
    <citation type="journal article" date="2003" name="Infect. Immun.">
        <title>Characterization and pathogenic significance of Vibrio vulnificus antigens preferentially expressed in septicemic patients.</title>
        <authorList>
            <person name="Kim Y.R."/>
            <person name="Lee S.E."/>
            <person name="Kim C.M."/>
            <person name="Kim S.Y."/>
            <person name="Shin E.K."/>
            <person name="Shin D.H."/>
            <person name="Chung S.S."/>
            <person name="Choy H.E."/>
            <person name="Progulske-Fox A."/>
            <person name="Hillman J.D."/>
            <person name="Handfield M."/>
            <person name="Rhee J.H."/>
        </authorList>
    </citation>
    <scope>NUCLEOTIDE SEQUENCE [LARGE SCALE GENOMIC DNA]</scope>
    <source>
        <strain evidence="2 3">CMCP6</strain>
    </source>
</reference>
<reference evidence="2 3" key="3">
    <citation type="journal article" date="2011" name="Mol. Syst. Biol.">
        <title>Integrative genome-scale metabolic analysis of Vibrio vulnificus for drug targeting and discovery.</title>
        <authorList>
            <person name="Kim H.U."/>
            <person name="Kim S.Y."/>
            <person name="Jeong H."/>
            <person name="Kim T.Y."/>
            <person name="Kim J.J."/>
            <person name="Choy H.E."/>
            <person name="Yi K.Y."/>
            <person name="Rhee J.H."/>
            <person name="Lee S.Y."/>
        </authorList>
    </citation>
    <scope>NUCLEOTIDE SEQUENCE [LARGE SCALE GENOMIC DNA]</scope>
    <source>
        <strain evidence="2 3">CMCP6</strain>
    </source>
</reference>
<dbReference type="PANTHER" id="PTHR43245:SF58">
    <property type="entry name" value="BLL5923 PROTEIN"/>
    <property type="match status" value="1"/>
</dbReference>
<protein>
    <submittedName>
        <fullName evidence="2">UDP-glucose 4-epimerase</fullName>
        <ecNumber evidence="2">5.1.3.2</ecNumber>
    </submittedName>
</protein>
<dbReference type="InterPro" id="IPR050177">
    <property type="entry name" value="Lipid_A_modif_metabolic_enz"/>
</dbReference>
<dbReference type="InterPro" id="IPR001509">
    <property type="entry name" value="Epimerase_deHydtase"/>
</dbReference>
<sequence>MILVTGASGFVGSTLFALGRGDLKAVFRATDEVTFSDGYLVDSIDGKTVWDGAFDNVNTIIHLAGLAHSHSFSSKDYNRVNVAGTLRLATKAAEAGVRRFVFVSSIGVNGTSTQAEPFALDSEPSPHNDYAQSKYDAEIGLKKIAKETGLEVVIVRPTLVYGPDAPGNFGMLTKLIKRLPVLPFGLATNRRDFISVQNLADLLVTCATHPNAAGHTFLASDGETVSIKEFTNAIAKGLGKKVFQLPVPVGLMGFAGKLTGKSAMIEQLYGNLEVDSCNIKEVLGWTPPFAMEQSMALLKHTDK</sequence>
<dbReference type="KEGG" id="vvu:VV1_0777"/>
<dbReference type="GO" id="GO:0003978">
    <property type="term" value="F:UDP-glucose 4-epimerase activity"/>
    <property type="evidence" value="ECO:0007669"/>
    <property type="project" value="UniProtKB-EC"/>
</dbReference>
<reference evidence="3" key="1">
    <citation type="submission" date="2002-12" db="EMBL/GenBank/DDBJ databases">
        <title>Complete genome sequence of Vibrio vulnificus CMCP6.</title>
        <authorList>
            <person name="Rhee J.H."/>
            <person name="Kim S.Y."/>
            <person name="Chung S.S."/>
            <person name="Kim J.J."/>
            <person name="Moon Y.H."/>
            <person name="Jeong H."/>
            <person name="Choy H.E."/>
        </authorList>
    </citation>
    <scope>NUCLEOTIDE SEQUENCE [LARGE SCALE GENOMIC DNA]</scope>
    <source>
        <strain evidence="3">CMCP6</strain>
    </source>
</reference>
<dbReference type="InterPro" id="IPR036291">
    <property type="entry name" value="NAD(P)-bd_dom_sf"/>
</dbReference>
<dbReference type="SUPFAM" id="SSF51735">
    <property type="entry name" value="NAD(P)-binding Rossmann-fold domains"/>
    <property type="match status" value="1"/>
</dbReference>
<name>A0A3Q0L2K2_VIBVU</name>
<dbReference type="PANTHER" id="PTHR43245">
    <property type="entry name" value="BIFUNCTIONAL POLYMYXIN RESISTANCE PROTEIN ARNA"/>
    <property type="match status" value="1"/>
</dbReference>
<dbReference type="RefSeq" id="WP_011078841.1">
    <property type="nucleotide sequence ID" value="NC_004459.3"/>
</dbReference>
<dbReference type="Gene3D" id="3.40.50.720">
    <property type="entry name" value="NAD(P)-binding Rossmann-like Domain"/>
    <property type="match status" value="1"/>
</dbReference>
<evidence type="ECO:0000313" key="3">
    <source>
        <dbReference type="Proteomes" id="UP000002275"/>
    </source>
</evidence>
<dbReference type="AlphaFoldDB" id="A0A3Q0L2K2"/>
<dbReference type="EMBL" id="AE016795">
    <property type="protein sequence ID" value="AAO09281.1"/>
    <property type="molecule type" value="Genomic_DNA"/>
</dbReference>